<accession>A0A125BEJ3</accession>
<dbReference type="RefSeq" id="WP_059745873.1">
    <property type="nucleotide sequence ID" value="NZ_LRDC01000018.1"/>
</dbReference>
<name>A0A125BEJ3_SHEFR</name>
<reference evidence="1 2" key="1">
    <citation type="submission" date="2016-01" db="EMBL/GenBank/DDBJ databases">
        <title>Draft genome of the antarctic isolate Shewanella frigidimarina Ag06-30.</title>
        <authorList>
            <person name="Parmeciano Di Noto G."/>
            <person name="Vazquez S."/>
            <person name="Mac Cormack W."/>
            <person name="Iriarte A."/>
            <person name="Quiroga C."/>
        </authorList>
    </citation>
    <scope>NUCLEOTIDE SEQUENCE [LARGE SCALE GENOMIC DNA]</scope>
    <source>
        <strain evidence="1 2">Ag06-30</strain>
    </source>
</reference>
<evidence type="ECO:0000313" key="1">
    <source>
        <dbReference type="EMBL" id="KVX02005.1"/>
    </source>
</evidence>
<comment type="caution">
    <text evidence="1">The sequence shown here is derived from an EMBL/GenBank/DDBJ whole genome shotgun (WGS) entry which is preliminary data.</text>
</comment>
<dbReference type="Proteomes" id="UP000055702">
    <property type="component" value="Unassembled WGS sequence"/>
</dbReference>
<gene>
    <name evidence="1" type="ORF">AWJ07_05385</name>
</gene>
<protein>
    <recommendedName>
        <fullName evidence="3">Thioredoxin domain-containing protein</fullName>
    </recommendedName>
</protein>
<dbReference type="AlphaFoldDB" id="A0A125BEJ3"/>
<sequence>MNSLPKKSNKALLVLLLVFILPVALAKLVLSLELYNGAATNKGALIAPDINYANLAMENPKPHAWQVLFFLPETCNEQCQERLYILHQSYIALGKDRDRVTPIIVVNSHSDTKILKQLNISFDQANANDALAALLINQQLIIVDPLGSLVMQYDNVIGHDANIAQGKAMIADLRKMLKLSRVG</sequence>
<dbReference type="EMBL" id="LRDC01000018">
    <property type="protein sequence ID" value="KVX02005.1"/>
    <property type="molecule type" value="Genomic_DNA"/>
</dbReference>
<organism evidence="1">
    <name type="scientific">Shewanella frigidimarina</name>
    <dbReference type="NCBI Taxonomy" id="56812"/>
    <lineage>
        <taxon>Bacteria</taxon>
        <taxon>Pseudomonadati</taxon>
        <taxon>Pseudomonadota</taxon>
        <taxon>Gammaproteobacteria</taxon>
        <taxon>Alteromonadales</taxon>
        <taxon>Shewanellaceae</taxon>
        <taxon>Shewanella</taxon>
    </lineage>
</organism>
<proteinExistence type="predicted"/>
<evidence type="ECO:0008006" key="3">
    <source>
        <dbReference type="Google" id="ProtNLM"/>
    </source>
</evidence>
<evidence type="ECO:0000313" key="2">
    <source>
        <dbReference type="Proteomes" id="UP000055702"/>
    </source>
</evidence>